<protein>
    <recommendedName>
        <fullName evidence="11">Peptidase M50 domain-containing protein</fullName>
    </recommendedName>
</protein>
<dbReference type="Pfam" id="PF02163">
    <property type="entry name" value="Peptidase_M50"/>
    <property type="match status" value="1"/>
</dbReference>
<reference evidence="12" key="1">
    <citation type="submission" date="2020-10" db="EMBL/GenBank/DDBJ databases">
        <title>Taxonomic study of unclassified bacteria belonging to the class Ktedonobacteria.</title>
        <authorList>
            <person name="Yabe S."/>
            <person name="Wang C.M."/>
            <person name="Zheng Y."/>
            <person name="Sakai Y."/>
            <person name="Cavaletti L."/>
            <person name="Monciardini P."/>
            <person name="Donadio S."/>
        </authorList>
    </citation>
    <scope>NUCLEOTIDE SEQUENCE</scope>
    <source>
        <strain evidence="12">SOSP1-1</strain>
    </source>
</reference>
<keyword evidence="7" id="KW-0862">Zinc</keyword>
<comment type="subcellular location">
    <subcellularLocation>
        <location evidence="2">Membrane</location>
        <topology evidence="2">Multi-pass membrane protein</topology>
    </subcellularLocation>
</comment>
<dbReference type="AlphaFoldDB" id="A0A8J3MQT2"/>
<accession>A0A8J3MQT2</accession>
<evidence type="ECO:0000259" key="11">
    <source>
        <dbReference type="Pfam" id="PF02163"/>
    </source>
</evidence>
<dbReference type="InterPro" id="IPR008915">
    <property type="entry name" value="Peptidase_M50"/>
</dbReference>
<evidence type="ECO:0000256" key="7">
    <source>
        <dbReference type="ARBA" id="ARBA00022833"/>
    </source>
</evidence>
<keyword evidence="4" id="KW-0645">Protease</keyword>
<evidence type="ECO:0000256" key="1">
    <source>
        <dbReference type="ARBA" id="ARBA00001947"/>
    </source>
</evidence>
<evidence type="ECO:0000313" key="13">
    <source>
        <dbReference type="Proteomes" id="UP000612362"/>
    </source>
</evidence>
<evidence type="ECO:0000256" key="8">
    <source>
        <dbReference type="ARBA" id="ARBA00022989"/>
    </source>
</evidence>
<dbReference type="GO" id="GO:0004222">
    <property type="term" value="F:metalloendopeptidase activity"/>
    <property type="evidence" value="ECO:0007669"/>
    <property type="project" value="InterPro"/>
</dbReference>
<keyword evidence="9" id="KW-0482">Metalloprotease</keyword>
<keyword evidence="5" id="KW-0812">Transmembrane</keyword>
<dbReference type="Proteomes" id="UP000612362">
    <property type="component" value="Unassembled WGS sequence"/>
</dbReference>
<keyword evidence="8" id="KW-1133">Transmembrane helix</keyword>
<sequence>MNNWYLLAAIPVFGLLVLVHEFGHFITARWAGIRVEEFGIGLPPRIVGFRRRPQGDGKLCGLEVVPNS</sequence>
<evidence type="ECO:0000313" key="12">
    <source>
        <dbReference type="EMBL" id="GHO43091.1"/>
    </source>
</evidence>
<organism evidence="12 13">
    <name type="scientific">Ktedonospora formicarum</name>
    <dbReference type="NCBI Taxonomy" id="2778364"/>
    <lineage>
        <taxon>Bacteria</taxon>
        <taxon>Bacillati</taxon>
        <taxon>Chloroflexota</taxon>
        <taxon>Ktedonobacteria</taxon>
        <taxon>Ktedonobacterales</taxon>
        <taxon>Ktedonobacteraceae</taxon>
        <taxon>Ktedonospora</taxon>
    </lineage>
</organism>
<comment type="cofactor">
    <cofactor evidence="1">
        <name>Zn(2+)</name>
        <dbReference type="ChEBI" id="CHEBI:29105"/>
    </cofactor>
</comment>
<name>A0A8J3MQT2_9CHLR</name>
<gene>
    <name evidence="12" type="ORF">KSX_12540</name>
</gene>
<dbReference type="GO" id="GO:0006508">
    <property type="term" value="P:proteolysis"/>
    <property type="evidence" value="ECO:0007669"/>
    <property type="project" value="UniProtKB-KW"/>
</dbReference>
<keyword evidence="6" id="KW-0378">Hydrolase</keyword>
<evidence type="ECO:0000256" key="5">
    <source>
        <dbReference type="ARBA" id="ARBA00022692"/>
    </source>
</evidence>
<keyword evidence="13" id="KW-1185">Reference proteome</keyword>
<dbReference type="RefSeq" id="WP_220192579.1">
    <property type="nucleotide sequence ID" value="NZ_BNJF01000001.1"/>
</dbReference>
<dbReference type="GO" id="GO:0016020">
    <property type="term" value="C:membrane"/>
    <property type="evidence" value="ECO:0007669"/>
    <property type="project" value="UniProtKB-SubCell"/>
</dbReference>
<comment type="similarity">
    <text evidence="3">Belongs to the peptidase M50B family.</text>
</comment>
<comment type="caution">
    <text evidence="12">The sequence shown here is derived from an EMBL/GenBank/DDBJ whole genome shotgun (WGS) entry which is preliminary data.</text>
</comment>
<feature type="domain" description="Peptidase M50" evidence="11">
    <location>
        <begin position="9"/>
        <end position="52"/>
    </location>
</feature>
<dbReference type="EMBL" id="BNJF01000001">
    <property type="protein sequence ID" value="GHO43091.1"/>
    <property type="molecule type" value="Genomic_DNA"/>
</dbReference>
<evidence type="ECO:0000256" key="6">
    <source>
        <dbReference type="ARBA" id="ARBA00022801"/>
    </source>
</evidence>
<evidence type="ECO:0000256" key="4">
    <source>
        <dbReference type="ARBA" id="ARBA00022670"/>
    </source>
</evidence>
<proteinExistence type="inferred from homology"/>
<evidence type="ECO:0000256" key="9">
    <source>
        <dbReference type="ARBA" id="ARBA00023049"/>
    </source>
</evidence>
<dbReference type="PANTHER" id="PTHR42837">
    <property type="entry name" value="REGULATOR OF SIGMA-E PROTEASE RSEP"/>
    <property type="match status" value="1"/>
</dbReference>
<dbReference type="InterPro" id="IPR004387">
    <property type="entry name" value="Pept_M50_Zn"/>
</dbReference>
<evidence type="ECO:0000256" key="10">
    <source>
        <dbReference type="ARBA" id="ARBA00023136"/>
    </source>
</evidence>
<evidence type="ECO:0000256" key="3">
    <source>
        <dbReference type="ARBA" id="ARBA00007931"/>
    </source>
</evidence>
<evidence type="ECO:0000256" key="2">
    <source>
        <dbReference type="ARBA" id="ARBA00004141"/>
    </source>
</evidence>
<keyword evidence="10" id="KW-0472">Membrane</keyword>
<dbReference type="PANTHER" id="PTHR42837:SF2">
    <property type="entry name" value="MEMBRANE METALLOPROTEASE ARASP2, CHLOROPLASTIC-RELATED"/>
    <property type="match status" value="1"/>
</dbReference>